<evidence type="ECO:0000256" key="2">
    <source>
        <dbReference type="SAM" id="Phobius"/>
    </source>
</evidence>
<feature type="transmembrane region" description="Helical" evidence="2">
    <location>
        <begin position="12"/>
        <end position="31"/>
    </location>
</feature>
<protein>
    <recommendedName>
        <fullName evidence="5">Cytochrome C</fullName>
    </recommendedName>
</protein>
<keyword evidence="2" id="KW-0472">Membrane</keyword>
<dbReference type="Gene3D" id="1.20.120.10">
    <property type="entry name" value="Cytochrome c/b562"/>
    <property type="match status" value="1"/>
</dbReference>
<dbReference type="Proteomes" id="UP000322887">
    <property type="component" value="Chromosome"/>
</dbReference>
<dbReference type="PROSITE" id="PS51257">
    <property type="entry name" value="PROKAR_LIPOPROTEIN"/>
    <property type="match status" value="1"/>
</dbReference>
<evidence type="ECO:0008006" key="5">
    <source>
        <dbReference type="Google" id="ProtNLM"/>
    </source>
</evidence>
<evidence type="ECO:0000313" key="3">
    <source>
        <dbReference type="EMBL" id="QEG17139.1"/>
    </source>
</evidence>
<dbReference type="RefSeq" id="WP_044237922.1">
    <property type="nucleotide sequence ID" value="NZ_CP042910.1"/>
</dbReference>
<reference evidence="3 4" key="1">
    <citation type="submission" date="2019-08" db="EMBL/GenBank/DDBJ databases">
        <title>Deep-cultivation of Planctomycetes and their phenomic and genomic characterization uncovers novel biology.</title>
        <authorList>
            <person name="Wiegand S."/>
            <person name="Jogler M."/>
            <person name="Boedeker C."/>
            <person name="Pinto D."/>
            <person name="Vollmers J."/>
            <person name="Rivas-Marin E."/>
            <person name="Kohn T."/>
            <person name="Peeters S.H."/>
            <person name="Heuer A."/>
            <person name="Rast P."/>
            <person name="Oberbeckmann S."/>
            <person name="Bunk B."/>
            <person name="Jeske O."/>
            <person name="Meyerdierks A."/>
            <person name="Storesund J.E."/>
            <person name="Kallscheuer N."/>
            <person name="Luecker S."/>
            <person name="Lage O.M."/>
            <person name="Pohl T."/>
            <person name="Merkel B.J."/>
            <person name="Hornburger P."/>
            <person name="Mueller R.-W."/>
            <person name="Bruemmer F."/>
            <person name="Labrenz M."/>
            <person name="Spormann A.M."/>
            <person name="Op den Camp H."/>
            <person name="Overmann J."/>
            <person name="Amann R."/>
            <person name="Jetten M.S.M."/>
            <person name="Mascher T."/>
            <person name="Medema M.H."/>
            <person name="Devos D.P."/>
            <person name="Kaster A.-K."/>
            <person name="Ovreas L."/>
            <person name="Rohde M."/>
            <person name="Galperin M.Y."/>
            <person name="Jogler C."/>
        </authorList>
    </citation>
    <scope>NUCLEOTIDE SEQUENCE [LARGE SCALE GENOMIC DNA]</scope>
    <source>
        <strain evidence="3 4">DSM 8797</strain>
    </source>
</reference>
<dbReference type="InterPro" id="IPR010980">
    <property type="entry name" value="Cyt_c/b562"/>
</dbReference>
<evidence type="ECO:0000313" key="4">
    <source>
        <dbReference type="Proteomes" id="UP000322887"/>
    </source>
</evidence>
<proteinExistence type="predicted"/>
<gene>
    <name evidence="3" type="ORF">GmarT_30170</name>
</gene>
<dbReference type="EMBL" id="CP042910">
    <property type="protein sequence ID" value="QEG17139.1"/>
    <property type="molecule type" value="Genomic_DNA"/>
</dbReference>
<keyword evidence="2" id="KW-1133">Transmembrane helix</keyword>
<dbReference type="GeneID" id="98647546"/>
<dbReference type="SUPFAM" id="SSF47175">
    <property type="entry name" value="Cytochromes"/>
    <property type="match status" value="1"/>
</dbReference>
<keyword evidence="4" id="KW-1185">Reference proteome</keyword>
<keyword evidence="2" id="KW-0812">Transmembrane</keyword>
<name>A0ABX5YN52_9PLAN</name>
<accession>A0ABX5YN52</accession>
<evidence type="ECO:0000256" key="1">
    <source>
        <dbReference type="SAM" id="MobiDB-lite"/>
    </source>
</evidence>
<feature type="compositionally biased region" description="Pro residues" evidence="1">
    <location>
        <begin position="47"/>
        <end position="61"/>
    </location>
</feature>
<feature type="compositionally biased region" description="Basic and acidic residues" evidence="1">
    <location>
        <begin position="72"/>
        <end position="81"/>
    </location>
</feature>
<feature type="region of interest" description="Disordered" evidence="1">
    <location>
        <begin position="37"/>
        <end position="81"/>
    </location>
</feature>
<sequence length="371" mass="40126">MNRPAFRWYGKPFYYTLALMYGTLSSAIFTGCGGSEPAPAPATTQPAPQPVTPAPAAPPPQVAQNTQTTSVKKTEQQDDGRKMIDGIPYDVWFDNPLAVAGNQQSVTPVALPGNTVAATPTNPAPATEMKTADTPAAASGGADWKTIIPMPVLDSLVKDIRNRLTKNMQSVGTYNTTYLELPTFTSTLATLAGIASEHPDEIGWKKNAKYLRDLSAGISSKQLMRGAKSYREIQIPYEQMIVIMNGSLPAGVPDSKDKIPFSDVASMGDLMKRIDIASKWLKSNVGNADALKSEKEKVIEEAHLLAAIAKVITTEGYGYVDDNGFLGHANPMQEASLQMVQAAKDDNFPEFDKGLTRVYKACTECHSEYKE</sequence>
<organism evidence="3 4">
    <name type="scientific">Gimesia maris</name>
    <dbReference type="NCBI Taxonomy" id="122"/>
    <lineage>
        <taxon>Bacteria</taxon>
        <taxon>Pseudomonadati</taxon>
        <taxon>Planctomycetota</taxon>
        <taxon>Planctomycetia</taxon>
        <taxon>Planctomycetales</taxon>
        <taxon>Planctomycetaceae</taxon>
        <taxon>Gimesia</taxon>
    </lineage>
</organism>
<feature type="region of interest" description="Disordered" evidence="1">
    <location>
        <begin position="121"/>
        <end position="140"/>
    </location>
</feature>